<feature type="compositionally biased region" description="Polar residues" evidence="1">
    <location>
        <begin position="43"/>
        <end position="58"/>
    </location>
</feature>
<gene>
    <name evidence="2" type="ORF">BDU57DRAFT_519644</name>
</gene>
<feature type="compositionally biased region" description="Polar residues" evidence="1">
    <location>
        <begin position="412"/>
        <end position="424"/>
    </location>
</feature>
<protein>
    <submittedName>
        <fullName evidence="2">Uncharacterized protein</fullName>
    </submittedName>
</protein>
<feature type="compositionally biased region" description="Polar residues" evidence="1">
    <location>
        <begin position="165"/>
        <end position="185"/>
    </location>
</feature>
<feature type="compositionally biased region" description="Basic and acidic residues" evidence="1">
    <location>
        <begin position="492"/>
        <end position="523"/>
    </location>
</feature>
<feature type="compositionally biased region" description="Polar residues" evidence="1">
    <location>
        <begin position="582"/>
        <end position="604"/>
    </location>
</feature>
<feature type="region of interest" description="Disordered" evidence="1">
    <location>
        <begin position="99"/>
        <end position="219"/>
    </location>
</feature>
<dbReference type="PANTHER" id="PTHR46563">
    <property type="entry name" value="RING-TYPE DOMAIN-CONTAINING PROTEIN"/>
    <property type="match status" value="1"/>
</dbReference>
<dbReference type="Proteomes" id="UP000800096">
    <property type="component" value="Unassembled WGS sequence"/>
</dbReference>
<name>A0A6A5QG91_AMPQU</name>
<feature type="compositionally biased region" description="Basic and acidic residues" evidence="1">
    <location>
        <begin position="1152"/>
        <end position="1182"/>
    </location>
</feature>
<reference evidence="2" key="1">
    <citation type="journal article" date="2020" name="Stud. Mycol.">
        <title>101 Dothideomycetes genomes: a test case for predicting lifestyles and emergence of pathogens.</title>
        <authorList>
            <person name="Haridas S."/>
            <person name="Albert R."/>
            <person name="Binder M."/>
            <person name="Bloem J."/>
            <person name="Labutti K."/>
            <person name="Salamov A."/>
            <person name="Andreopoulos B."/>
            <person name="Baker S."/>
            <person name="Barry K."/>
            <person name="Bills G."/>
            <person name="Bluhm B."/>
            <person name="Cannon C."/>
            <person name="Castanera R."/>
            <person name="Culley D."/>
            <person name="Daum C."/>
            <person name="Ezra D."/>
            <person name="Gonzalez J."/>
            <person name="Henrissat B."/>
            <person name="Kuo A."/>
            <person name="Liang C."/>
            <person name="Lipzen A."/>
            <person name="Lutzoni F."/>
            <person name="Magnuson J."/>
            <person name="Mondo S."/>
            <person name="Nolan M."/>
            <person name="Ohm R."/>
            <person name="Pangilinan J."/>
            <person name="Park H.-J."/>
            <person name="Ramirez L."/>
            <person name="Alfaro M."/>
            <person name="Sun H."/>
            <person name="Tritt A."/>
            <person name="Yoshinaga Y."/>
            <person name="Zwiers L.-H."/>
            <person name="Turgeon B."/>
            <person name="Goodwin S."/>
            <person name="Spatafora J."/>
            <person name="Crous P."/>
            <person name="Grigoriev I."/>
        </authorList>
    </citation>
    <scope>NUCLEOTIDE SEQUENCE</scope>
    <source>
        <strain evidence="2">HMLAC05119</strain>
    </source>
</reference>
<feature type="compositionally biased region" description="Polar residues" evidence="1">
    <location>
        <begin position="814"/>
        <end position="835"/>
    </location>
</feature>
<feature type="compositionally biased region" description="Basic and acidic residues" evidence="1">
    <location>
        <begin position="308"/>
        <end position="320"/>
    </location>
</feature>
<feature type="compositionally biased region" description="Low complexity" evidence="1">
    <location>
        <begin position="143"/>
        <end position="152"/>
    </location>
</feature>
<feature type="compositionally biased region" description="Basic and acidic residues" evidence="1">
    <location>
        <begin position="103"/>
        <end position="116"/>
    </location>
</feature>
<feature type="compositionally biased region" description="Polar residues" evidence="1">
    <location>
        <begin position="756"/>
        <end position="766"/>
    </location>
</feature>
<organism evidence="2 3">
    <name type="scientific">Ampelomyces quisqualis</name>
    <name type="common">Powdery mildew agent</name>
    <dbReference type="NCBI Taxonomy" id="50730"/>
    <lineage>
        <taxon>Eukaryota</taxon>
        <taxon>Fungi</taxon>
        <taxon>Dikarya</taxon>
        <taxon>Ascomycota</taxon>
        <taxon>Pezizomycotina</taxon>
        <taxon>Dothideomycetes</taxon>
        <taxon>Pleosporomycetidae</taxon>
        <taxon>Pleosporales</taxon>
        <taxon>Pleosporineae</taxon>
        <taxon>Phaeosphaeriaceae</taxon>
        <taxon>Ampelomyces</taxon>
    </lineage>
</organism>
<keyword evidence="3" id="KW-1185">Reference proteome</keyword>
<feature type="region of interest" description="Disordered" evidence="1">
    <location>
        <begin position="244"/>
        <end position="384"/>
    </location>
</feature>
<feature type="compositionally biased region" description="Polar residues" evidence="1">
    <location>
        <begin position="661"/>
        <end position="678"/>
    </location>
</feature>
<dbReference type="EMBL" id="ML979137">
    <property type="protein sequence ID" value="KAF1914575.1"/>
    <property type="molecule type" value="Genomic_DNA"/>
</dbReference>
<feature type="compositionally biased region" description="Basic and acidic residues" evidence="1">
    <location>
        <begin position="59"/>
        <end position="81"/>
    </location>
</feature>
<dbReference type="AlphaFoldDB" id="A0A6A5QG91"/>
<feature type="compositionally biased region" description="Basic and acidic residues" evidence="1">
    <location>
        <begin position="284"/>
        <end position="294"/>
    </location>
</feature>
<feature type="compositionally biased region" description="Polar residues" evidence="1">
    <location>
        <begin position="446"/>
        <end position="456"/>
    </location>
</feature>
<feature type="compositionally biased region" description="Polar residues" evidence="1">
    <location>
        <begin position="694"/>
        <end position="703"/>
    </location>
</feature>
<feature type="compositionally biased region" description="Polar residues" evidence="1">
    <location>
        <begin position="880"/>
        <end position="889"/>
    </location>
</feature>
<feature type="compositionally biased region" description="Polar residues" evidence="1">
    <location>
        <begin position="1190"/>
        <end position="1205"/>
    </location>
</feature>
<evidence type="ECO:0000256" key="1">
    <source>
        <dbReference type="SAM" id="MobiDB-lite"/>
    </source>
</evidence>
<feature type="compositionally biased region" description="Basic and acidic residues" evidence="1">
    <location>
        <begin position="1262"/>
        <end position="1271"/>
    </location>
</feature>
<feature type="region of interest" description="Disordered" evidence="1">
    <location>
        <begin position="401"/>
        <end position="769"/>
    </location>
</feature>
<accession>A0A6A5QG91</accession>
<feature type="compositionally biased region" description="Low complexity" evidence="1">
    <location>
        <begin position="124"/>
        <end position="136"/>
    </location>
</feature>
<evidence type="ECO:0000313" key="2">
    <source>
        <dbReference type="EMBL" id="KAF1914575.1"/>
    </source>
</evidence>
<feature type="compositionally biased region" description="Low complexity" evidence="1">
    <location>
        <begin position="567"/>
        <end position="581"/>
    </location>
</feature>
<feature type="compositionally biased region" description="Polar residues" evidence="1">
    <location>
        <begin position="1"/>
        <end position="22"/>
    </location>
</feature>
<feature type="compositionally biased region" description="Polar residues" evidence="1">
    <location>
        <begin position="903"/>
        <end position="937"/>
    </location>
</feature>
<feature type="compositionally biased region" description="Basic and acidic residues" evidence="1">
    <location>
        <begin position="1013"/>
        <end position="1110"/>
    </location>
</feature>
<feature type="region of interest" description="Disordered" evidence="1">
    <location>
        <begin position="1"/>
        <end position="85"/>
    </location>
</feature>
<dbReference type="OrthoDB" id="2590867at2759"/>
<feature type="compositionally biased region" description="Gly residues" evidence="1">
    <location>
        <begin position="1232"/>
        <end position="1242"/>
    </location>
</feature>
<feature type="compositionally biased region" description="Polar residues" evidence="1">
    <location>
        <begin position="477"/>
        <end position="489"/>
    </location>
</feature>
<feature type="compositionally biased region" description="Polar residues" evidence="1">
    <location>
        <begin position="295"/>
        <end position="307"/>
    </location>
</feature>
<feature type="region of interest" description="Disordered" evidence="1">
    <location>
        <begin position="1013"/>
        <end position="1271"/>
    </location>
</feature>
<evidence type="ECO:0000313" key="3">
    <source>
        <dbReference type="Proteomes" id="UP000800096"/>
    </source>
</evidence>
<sequence>MAQTSTTHQPFEQTLRQESYTNKTDRSFPLAGGVTSKHEHHTSSAVPLSQQTSSTSHPIKSERELGTKEKEVGVRDGHGREGLAGAAAAATAIGVAAPLSQSHQRDVHGQGLETREAAYGGEPSATSSTDPTSTKTQNHHPDALAAATAAAANSSSTHREGVGAQDNTFDSTSRPSVAGSTSTAPADSRYTDPGRPPGGRKLSYRHVPGGFPSPTPDDAKTFLFYRDEVVPEPGVDGPVIYHAPSKRGIQGTHGDAHHSPESGSAAPIAAGVAGGVAGGLASSREPHHGDEVARDTSTAGPHQSDTLNKLDPKVDSDLDGSRTTSGPTMSGPFIEHATNAPLTTGDAPGSGPHELRHTGSLDQPTSRAAENADQHHHGRDAALAGGVGVGAAAGLGYAATNHKDTPKVAGEQLSQQSSPYSSKQLDPRALGSQAKLEEQRFDPQARSESGTHQTVQPVAPVGASSTSSEHHSDVSKEYSTTGPHKSSLLNKLDPRVKNDTATKHERSDATTKHDKHDDHRARDAALIGGGAATAAGVHHSLQRNDTAGAGTALLPEEQTTRGSGAFSSTTTNPTAQTTSTSAPLFSATSSVPGQTSRTSAQQSVHPGDAPHPAATKKYEPYHGPMTTDGSPFYGTVGAPAPIEANRSSGTGTSTTVPVHGSQDSHTSSTLPATQQQDSQHQHGREAALVGAGTATASGLYASQHNHKTEAEPAAASNTVGSTTTDPASKTIRSHESNVANVLDPRVQPDPSKQKGHTTTGPHQSDALSRHEPNVVDKAGHRDQHHFSRNAAIIGGTGATGSEVHEAIDAHGNHRSIQPGASMNEQHYDTSASSARAPNAVPVAGHYDYNNDYTNRNVALGSGAALGAGGLYAASKHGDETSQAPLASNQPLSSSSHAAPLASNQPLGSSAHTAALASSQPLSSNVAPLSQHSTQGSSAAAYPAQGTIAPQNTHSGVAGTSHALHDSVQEPYEKDNYTRDAAVLGTAGAAAVGGAAYVHNQQSDLERERVRLNKEQHDREKEQHKLDKEYSKQAKEQHKHEKEQHKHEKEQHKHDKAVLAAEKQEHKHEREQEKEAHRLEKEREKETGTPEKKHGILGFLHRDKSKKEKTSSADNSPRQSGEVRRSVDNSQHSREHDENNPDSPRWKGKNRLHKDPPKGHPAREALEHHELGAMDSGKREHIATDGPVGDTNATSGAHQSRNNTYGAETLDSALGQNDNELMEPHTGLLMDGGKYGDGHGGTTAHGHHEHAGDVGGAGTTDWEAVKKTDTPY</sequence>
<feature type="compositionally biased region" description="Basic and acidic residues" evidence="1">
    <location>
        <begin position="435"/>
        <end position="445"/>
    </location>
</feature>
<proteinExistence type="predicted"/>
<feature type="compositionally biased region" description="Low complexity" evidence="1">
    <location>
        <begin position="262"/>
        <end position="271"/>
    </location>
</feature>
<feature type="compositionally biased region" description="Basic and acidic residues" evidence="1">
    <location>
        <begin position="1120"/>
        <end position="1138"/>
    </location>
</feature>
<feature type="compositionally biased region" description="Low complexity" evidence="1">
    <location>
        <begin position="890"/>
        <end position="902"/>
    </location>
</feature>
<feature type="region of interest" description="Disordered" evidence="1">
    <location>
        <begin position="813"/>
        <end position="836"/>
    </location>
</feature>
<feature type="compositionally biased region" description="Polar residues" evidence="1">
    <location>
        <begin position="715"/>
        <end position="727"/>
    </location>
</feature>
<dbReference type="PANTHER" id="PTHR46563:SF4">
    <property type="entry name" value="ASPARTYL_ASPARAGINYL BETA-HYDROXYLASE ISOFORM X1"/>
    <property type="match status" value="1"/>
</dbReference>
<feature type="region of interest" description="Disordered" evidence="1">
    <location>
        <begin position="878"/>
        <end position="941"/>
    </location>
</feature>